<evidence type="ECO:0000256" key="1">
    <source>
        <dbReference type="ARBA" id="ARBA00004370"/>
    </source>
</evidence>
<evidence type="ECO:0000313" key="7">
    <source>
        <dbReference type="Proteomes" id="UP000243459"/>
    </source>
</evidence>
<name>A0A5P1EN95_ASPOF</name>
<dbReference type="Pfam" id="PF07738">
    <property type="entry name" value="Sad1_UNC"/>
    <property type="match status" value="1"/>
</dbReference>
<evidence type="ECO:0000313" key="6">
    <source>
        <dbReference type="EMBL" id="ONK67475.1"/>
    </source>
</evidence>
<accession>A0A5P1EN95</accession>
<dbReference type="PROSITE" id="PS51469">
    <property type="entry name" value="SUN"/>
    <property type="match status" value="1"/>
</dbReference>
<reference evidence="7" key="1">
    <citation type="journal article" date="2017" name="Nat. Commun.">
        <title>The asparagus genome sheds light on the origin and evolution of a young Y chromosome.</title>
        <authorList>
            <person name="Harkess A."/>
            <person name="Zhou J."/>
            <person name="Xu C."/>
            <person name="Bowers J.E."/>
            <person name="Van der Hulst R."/>
            <person name="Ayyampalayam S."/>
            <person name="Mercati F."/>
            <person name="Riccardi P."/>
            <person name="McKain M.R."/>
            <person name="Kakrana A."/>
            <person name="Tang H."/>
            <person name="Ray J."/>
            <person name="Groenendijk J."/>
            <person name="Arikit S."/>
            <person name="Mathioni S.M."/>
            <person name="Nakano M."/>
            <person name="Shan H."/>
            <person name="Telgmann-Rauber A."/>
            <person name="Kanno A."/>
            <person name="Yue Z."/>
            <person name="Chen H."/>
            <person name="Li W."/>
            <person name="Chen Y."/>
            <person name="Xu X."/>
            <person name="Zhang Y."/>
            <person name="Luo S."/>
            <person name="Chen H."/>
            <person name="Gao J."/>
            <person name="Mao Z."/>
            <person name="Pires J.C."/>
            <person name="Luo M."/>
            <person name="Kudrna D."/>
            <person name="Wing R.A."/>
            <person name="Meyers B.C."/>
            <person name="Yi K."/>
            <person name="Kong H."/>
            <person name="Lavrijsen P."/>
            <person name="Sunseri F."/>
            <person name="Falavigna A."/>
            <person name="Ye Y."/>
            <person name="Leebens-Mack J.H."/>
            <person name="Chen G."/>
        </authorList>
    </citation>
    <scope>NUCLEOTIDE SEQUENCE [LARGE SCALE GENOMIC DNA]</scope>
    <source>
        <strain evidence="7">cv. DH0086</strain>
    </source>
</reference>
<organism evidence="6 7">
    <name type="scientific">Asparagus officinalis</name>
    <name type="common">Garden asparagus</name>
    <dbReference type="NCBI Taxonomy" id="4686"/>
    <lineage>
        <taxon>Eukaryota</taxon>
        <taxon>Viridiplantae</taxon>
        <taxon>Streptophyta</taxon>
        <taxon>Embryophyta</taxon>
        <taxon>Tracheophyta</taxon>
        <taxon>Spermatophyta</taxon>
        <taxon>Magnoliopsida</taxon>
        <taxon>Liliopsida</taxon>
        <taxon>Asparagales</taxon>
        <taxon>Asparagaceae</taxon>
        <taxon>Asparagoideae</taxon>
        <taxon>Asparagus</taxon>
    </lineage>
</organism>
<keyword evidence="3" id="KW-1133">Transmembrane helix</keyword>
<evidence type="ECO:0000259" key="5">
    <source>
        <dbReference type="PROSITE" id="PS51469"/>
    </source>
</evidence>
<evidence type="ECO:0000256" key="2">
    <source>
        <dbReference type="ARBA" id="ARBA00022692"/>
    </source>
</evidence>
<sequence>MGKMFQVQLEVLDRKIGNEVGIARSEVMKQVEEKGALLGKELKSLVAKTDSLDKSLSEFKDMGFVSKEEFQEFWDELRNSEKIDGSDKEVDLDKVRAFARNIVEKEIEKHASDGLGRVDYALASGGARVIEHSQPYRIGGTDSWSAALKRRRGVHGNAHKMLEPSFGEPGRCFALEGSSGYVQIRLRTAIIPEAVTLEHVSKSVAYDRSSAPKDGMVFGWFGEPIIDTSNPPTLYLIARFSYDLEKSNIQTFNVEPGIASPINNVRLEIDSNHGSSALTCIYRFRVHGYEPSSPAQACDRNEL</sequence>
<keyword evidence="2" id="KW-0812">Transmembrane</keyword>
<dbReference type="PANTHER" id="PTHR12911:SF8">
    <property type="entry name" value="KLAROID PROTEIN-RELATED"/>
    <property type="match status" value="1"/>
</dbReference>
<comment type="subcellular location">
    <subcellularLocation>
        <location evidence="1">Membrane</location>
    </subcellularLocation>
</comment>
<keyword evidence="7" id="KW-1185">Reference proteome</keyword>
<proteinExistence type="predicted"/>
<keyword evidence="4" id="KW-0472">Membrane</keyword>
<dbReference type="GO" id="GO:0043495">
    <property type="term" value="F:protein-membrane adaptor activity"/>
    <property type="evidence" value="ECO:0007669"/>
    <property type="project" value="TreeGrafter"/>
</dbReference>
<evidence type="ECO:0000256" key="4">
    <source>
        <dbReference type="ARBA" id="ARBA00023136"/>
    </source>
</evidence>
<dbReference type="Gramene" id="ONK67475">
    <property type="protein sequence ID" value="ONK67475"/>
    <property type="gene ID" value="A4U43_C05F440"/>
</dbReference>
<dbReference type="EMBL" id="CM007385">
    <property type="protein sequence ID" value="ONK67475.1"/>
    <property type="molecule type" value="Genomic_DNA"/>
</dbReference>
<dbReference type="Gene3D" id="2.60.120.260">
    <property type="entry name" value="Galactose-binding domain-like"/>
    <property type="match status" value="1"/>
</dbReference>
<dbReference type="PANTHER" id="PTHR12911">
    <property type="entry name" value="SAD1/UNC-84-LIKE PROTEIN-RELATED"/>
    <property type="match status" value="1"/>
</dbReference>
<dbReference type="InterPro" id="IPR045119">
    <property type="entry name" value="SUN1-5"/>
</dbReference>
<dbReference type="Proteomes" id="UP000243459">
    <property type="component" value="Chromosome 5"/>
</dbReference>
<dbReference type="GO" id="GO:0016020">
    <property type="term" value="C:membrane"/>
    <property type="evidence" value="ECO:0007669"/>
    <property type="project" value="UniProtKB-SubCell"/>
</dbReference>
<dbReference type="GO" id="GO:0005635">
    <property type="term" value="C:nuclear envelope"/>
    <property type="evidence" value="ECO:0007669"/>
    <property type="project" value="UniProtKB-ARBA"/>
</dbReference>
<dbReference type="AlphaFoldDB" id="A0A5P1EN95"/>
<protein>
    <recommendedName>
        <fullName evidence="5">SUN domain-containing protein</fullName>
    </recommendedName>
</protein>
<evidence type="ECO:0000256" key="3">
    <source>
        <dbReference type="ARBA" id="ARBA00022989"/>
    </source>
</evidence>
<feature type="domain" description="SUN" evidence="5">
    <location>
        <begin position="125"/>
        <end position="291"/>
    </location>
</feature>
<dbReference type="InterPro" id="IPR012919">
    <property type="entry name" value="SUN_dom"/>
</dbReference>
<gene>
    <name evidence="6" type="ORF">A4U43_C05F440</name>
</gene>
<dbReference type="OMA" id="VNAKPWV"/>